<dbReference type="Gene3D" id="3.90.70.10">
    <property type="entry name" value="Cysteine proteinases"/>
    <property type="match status" value="2"/>
</dbReference>
<dbReference type="SUPFAM" id="SSF54001">
    <property type="entry name" value="Cysteine proteinases"/>
    <property type="match status" value="2"/>
</dbReference>
<evidence type="ECO:0000313" key="10">
    <source>
        <dbReference type="Proteomes" id="UP001396334"/>
    </source>
</evidence>
<evidence type="ECO:0000256" key="7">
    <source>
        <dbReference type="SAM" id="Coils"/>
    </source>
</evidence>
<dbReference type="EMBL" id="JBBPBN010000005">
    <property type="protein sequence ID" value="KAK9037738.1"/>
    <property type="molecule type" value="Genomic_DNA"/>
</dbReference>
<dbReference type="Proteomes" id="UP001396334">
    <property type="component" value="Unassembled WGS sequence"/>
</dbReference>
<comment type="subcellular location">
    <subcellularLocation>
        <location evidence="1">Nucleus</location>
    </subcellularLocation>
</comment>
<evidence type="ECO:0000313" key="9">
    <source>
        <dbReference type="EMBL" id="KAK9037738.1"/>
    </source>
</evidence>
<evidence type="ECO:0000256" key="3">
    <source>
        <dbReference type="ARBA" id="ARBA00023125"/>
    </source>
</evidence>
<feature type="domain" description="DOG1" evidence="8">
    <location>
        <begin position="76"/>
        <end position="228"/>
    </location>
</feature>
<keyword evidence="4" id="KW-0010">Activator</keyword>
<feature type="coiled-coil region" evidence="7">
    <location>
        <begin position="60"/>
        <end position="94"/>
    </location>
</feature>
<gene>
    <name evidence="9" type="ORF">V6N11_022640</name>
</gene>
<evidence type="ECO:0000256" key="2">
    <source>
        <dbReference type="ARBA" id="ARBA00023015"/>
    </source>
</evidence>
<dbReference type="PROSITE" id="PS51806">
    <property type="entry name" value="DOG1"/>
    <property type="match status" value="1"/>
</dbReference>
<evidence type="ECO:0000256" key="5">
    <source>
        <dbReference type="ARBA" id="ARBA00023163"/>
    </source>
</evidence>
<protein>
    <recommendedName>
        <fullName evidence="8">DOG1 domain-containing protein</fullName>
    </recommendedName>
</protein>
<dbReference type="InterPro" id="IPR000668">
    <property type="entry name" value="Peptidase_C1A_C"/>
</dbReference>
<evidence type="ECO:0000256" key="4">
    <source>
        <dbReference type="ARBA" id="ARBA00023159"/>
    </source>
</evidence>
<name>A0ABR2TJT3_9ROSI</name>
<keyword evidence="3" id="KW-0238">DNA-binding</keyword>
<keyword evidence="10" id="KW-1185">Reference proteome</keyword>
<evidence type="ECO:0000259" key="8">
    <source>
        <dbReference type="PROSITE" id="PS51806"/>
    </source>
</evidence>
<dbReference type="Pfam" id="PF14144">
    <property type="entry name" value="DOG1"/>
    <property type="match status" value="1"/>
</dbReference>
<organism evidence="9 10">
    <name type="scientific">Hibiscus sabdariffa</name>
    <name type="common">roselle</name>
    <dbReference type="NCBI Taxonomy" id="183260"/>
    <lineage>
        <taxon>Eukaryota</taxon>
        <taxon>Viridiplantae</taxon>
        <taxon>Streptophyta</taxon>
        <taxon>Embryophyta</taxon>
        <taxon>Tracheophyta</taxon>
        <taxon>Spermatophyta</taxon>
        <taxon>Magnoliopsida</taxon>
        <taxon>eudicotyledons</taxon>
        <taxon>Gunneridae</taxon>
        <taxon>Pentapetalae</taxon>
        <taxon>rosids</taxon>
        <taxon>malvids</taxon>
        <taxon>Malvales</taxon>
        <taxon>Malvaceae</taxon>
        <taxon>Malvoideae</taxon>
        <taxon>Hibiscus</taxon>
    </lineage>
</organism>
<evidence type="ECO:0000256" key="6">
    <source>
        <dbReference type="ARBA" id="ARBA00023242"/>
    </source>
</evidence>
<accession>A0ABR2TJT3</accession>
<keyword evidence="5" id="KW-0804">Transcription</keyword>
<evidence type="ECO:0000256" key="1">
    <source>
        <dbReference type="ARBA" id="ARBA00004123"/>
    </source>
</evidence>
<keyword evidence="2" id="KW-0805">Transcription regulation</keyword>
<proteinExistence type="predicted"/>
<dbReference type="InterPro" id="IPR038765">
    <property type="entry name" value="Papain-like_cys_pep_sf"/>
</dbReference>
<dbReference type="PANTHER" id="PTHR45693:SF36">
    <property type="entry name" value="TRANSCRIPTION FACTOR TGA4"/>
    <property type="match status" value="1"/>
</dbReference>
<sequence length="228" mass="25732">MKVSKKSDRYAPRVGEELPASIDWRKKGAVAAIKDQGSCGSNLFVHFTVHIYRYKDGLRKTAYVQQLENSRLKLIQLEQELAQMKQQILQRKQICALRTALNAQISNADLGMLVEAGMNHYSELFCLKSTAAKADFFYDMSGMWKASAEQFFSWIGGFRPSKLLKNDGCNGGLMDYAFEFIINNGGIDIEEDYPYAGSDGKCDSYRGYALELLRFREAGVEVVLKAIF</sequence>
<dbReference type="InterPro" id="IPR025422">
    <property type="entry name" value="TGA_domain"/>
</dbReference>
<keyword evidence="7" id="KW-0175">Coiled coil</keyword>
<dbReference type="Pfam" id="PF00112">
    <property type="entry name" value="Peptidase_C1"/>
    <property type="match status" value="1"/>
</dbReference>
<comment type="caution">
    <text evidence="9">The sequence shown here is derived from an EMBL/GenBank/DDBJ whole genome shotgun (WGS) entry which is preliminary data.</text>
</comment>
<reference evidence="9 10" key="1">
    <citation type="journal article" date="2024" name="G3 (Bethesda)">
        <title>Genome assembly of Hibiscus sabdariffa L. provides insights into metabolisms of medicinal natural products.</title>
        <authorList>
            <person name="Kim T."/>
        </authorList>
    </citation>
    <scope>NUCLEOTIDE SEQUENCE [LARGE SCALE GENOMIC DNA]</scope>
    <source>
        <strain evidence="9">TK-2024</strain>
        <tissue evidence="9">Old leaves</tissue>
    </source>
</reference>
<keyword evidence="6" id="KW-0539">Nucleus</keyword>
<dbReference type="PANTHER" id="PTHR45693">
    <property type="entry name" value="TRANSCRIPTION FACTOR TGA9"/>
    <property type="match status" value="1"/>
</dbReference>